<evidence type="ECO:0000256" key="6">
    <source>
        <dbReference type="ARBA" id="ARBA00023136"/>
    </source>
</evidence>
<dbReference type="GO" id="GO:0055085">
    <property type="term" value="P:transmembrane transport"/>
    <property type="evidence" value="ECO:0007669"/>
    <property type="project" value="InterPro"/>
</dbReference>
<comment type="subcellular location">
    <subcellularLocation>
        <location evidence="1 7">Cell membrane</location>
        <topology evidence="1 7">Multi-pass membrane protein</topology>
    </subcellularLocation>
</comment>
<evidence type="ECO:0000256" key="1">
    <source>
        <dbReference type="ARBA" id="ARBA00004651"/>
    </source>
</evidence>
<dbReference type="Pfam" id="PF00528">
    <property type="entry name" value="BPD_transp_1"/>
    <property type="match status" value="1"/>
</dbReference>
<keyword evidence="5 7" id="KW-1133">Transmembrane helix</keyword>
<dbReference type="InterPro" id="IPR035906">
    <property type="entry name" value="MetI-like_sf"/>
</dbReference>
<comment type="similarity">
    <text evidence="7">Belongs to the binding-protein-dependent transport system permease family.</text>
</comment>
<dbReference type="AlphaFoldDB" id="A0A927BQT4"/>
<evidence type="ECO:0000256" key="7">
    <source>
        <dbReference type="RuleBase" id="RU363032"/>
    </source>
</evidence>
<feature type="transmembrane region" description="Helical" evidence="7">
    <location>
        <begin position="159"/>
        <end position="182"/>
    </location>
</feature>
<dbReference type="GO" id="GO:0005886">
    <property type="term" value="C:plasma membrane"/>
    <property type="evidence" value="ECO:0007669"/>
    <property type="project" value="UniProtKB-SubCell"/>
</dbReference>
<reference evidence="9" key="1">
    <citation type="submission" date="2020-09" db="EMBL/GenBank/DDBJ databases">
        <title>A novel bacterium of genus Paenibacillus, isolated from South China Sea.</title>
        <authorList>
            <person name="Huang H."/>
            <person name="Mo K."/>
            <person name="Hu Y."/>
        </authorList>
    </citation>
    <scope>NUCLEOTIDE SEQUENCE</scope>
    <source>
        <strain evidence="9">IB182496</strain>
    </source>
</reference>
<evidence type="ECO:0000313" key="10">
    <source>
        <dbReference type="Proteomes" id="UP000621560"/>
    </source>
</evidence>
<dbReference type="CDD" id="cd06261">
    <property type="entry name" value="TM_PBP2"/>
    <property type="match status" value="1"/>
</dbReference>
<protein>
    <submittedName>
        <fullName evidence="9">Sugar ABC transporter permease</fullName>
    </submittedName>
</protein>
<keyword evidence="6 7" id="KW-0472">Membrane</keyword>
<accession>A0A927BQT4</accession>
<gene>
    <name evidence="9" type="ORF">IDH44_07535</name>
</gene>
<dbReference type="InterPro" id="IPR000515">
    <property type="entry name" value="MetI-like"/>
</dbReference>
<dbReference type="Proteomes" id="UP000621560">
    <property type="component" value="Unassembled WGS sequence"/>
</dbReference>
<dbReference type="Gene3D" id="1.10.3720.10">
    <property type="entry name" value="MetI-like"/>
    <property type="match status" value="1"/>
</dbReference>
<evidence type="ECO:0000256" key="2">
    <source>
        <dbReference type="ARBA" id="ARBA00022448"/>
    </source>
</evidence>
<dbReference type="SUPFAM" id="SSF161098">
    <property type="entry name" value="MetI-like"/>
    <property type="match status" value="1"/>
</dbReference>
<feature type="transmembrane region" description="Helical" evidence="7">
    <location>
        <begin position="267"/>
        <end position="287"/>
    </location>
</feature>
<dbReference type="InterPro" id="IPR051393">
    <property type="entry name" value="ABC_transporter_permease"/>
</dbReference>
<dbReference type="EMBL" id="JACXIZ010000013">
    <property type="protein sequence ID" value="MBD2845038.1"/>
    <property type="molecule type" value="Genomic_DNA"/>
</dbReference>
<feature type="domain" description="ABC transmembrane type-1" evidence="8">
    <location>
        <begin position="73"/>
        <end position="286"/>
    </location>
</feature>
<evidence type="ECO:0000256" key="3">
    <source>
        <dbReference type="ARBA" id="ARBA00022475"/>
    </source>
</evidence>
<dbReference type="PANTHER" id="PTHR30193">
    <property type="entry name" value="ABC TRANSPORTER PERMEASE PROTEIN"/>
    <property type="match status" value="1"/>
</dbReference>
<feature type="transmembrane region" description="Helical" evidence="7">
    <location>
        <begin position="12"/>
        <end position="40"/>
    </location>
</feature>
<dbReference type="PANTHER" id="PTHR30193:SF37">
    <property type="entry name" value="INNER MEMBRANE ABC TRANSPORTER PERMEASE PROTEIN YCJO"/>
    <property type="match status" value="1"/>
</dbReference>
<keyword evidence="3" id="KW-1003">Cell membrane</keyword>
<evidence type="ECO:0000313" key="9">
    <source>
        <dbReference type="EMBL" id="MBD2845038.1"/>
    </source>
</evidence>
<name>A0A927BQT4_9BACL</name>
<dbReference type="PROSITE" id="PS50928">
    <property type="entry name" value="ABC_TM1"/>
    <property type="match status" value="1"/>
</dbReference>
<keyword evidence="10" id="KW-1185">Reference proteome</keyword>
<feature type="transmembrane region" description="Helical" evidence="7">
    <location>
        <begin position="213"/>
        <end position="234"/>
    </location>
</feature>
<organism evidence="9 10">
    <name type="scientific">Paenibacillus sabuli</name>
    <dbReference type="NCBI Taxonomy" id="2772509"/>
    <lineage>
        <taxon>Bacteria</taxon>
        <taxon>Bacillati</taxon>
        <taxon>Bacillota</taxon>
        <taxon>Bacilli</taxon>
        <taxon>Bacillales</taxon>
        <taxon>Paenibacillaceae</taxon>
        <taxon>Paenibacillus</taxon>
    </lineage>
</organism>
<proteinExistence type="inferred from homology"/>
<feature type="transmembrane region" description="Helical" evidence="7">
    <location>
        <begin position="77"/>
        <end position="98"/>
    </location>
</feature>
<evidence type="ECO:0000259" key="8">
    <source>
        <dbReference type="PROSITE" id="PS50928"/>
    </source>
</evidence>
<keyword evidence="2 7" id="KW-0813">Transport</keyword>
<dbReference type="RefSeq" id="WP_190916243.1">
    <property type="nucleotide sequence ID" value="NZ_JACXIZ010000013.1"/>
</dbReference>
<keyword evidence="4 7" id="KW-0812">Transmembrane</keyword>
<evidence type="ECO:0000256" key="4">
    <source>
        <dbReference type="ARBA" id="ARBA00022692"/>
    </source>
</evidence>
<comment type="caution">
    <text evidence="9">The sequence shown here is derived from an EMBL/GenBank/DDBJ whole genome shotgun (WGS) entry which is preliminary data.</text>
</comment>
<feature type="transmembrane region" description="Helical" evidence="7">
    <location>
        <begin position="110"/>
        <end position="130"/>
    </location>
</feature>
<sequence>MKWTEKNRENLAGYLFIMPSVLGFAFFILLPLLFSLALVFTEWDYLRGLDGLSFSGLANLREALQDELVYKSLKNNVLFSVVSVPAAMLIGLVFATALNKFVYLKSLLRTLIFLPYMSSLVAISVVWRVLYHSSEGPINAFLRALGLADPPGWLASPDWALPAIIIMTVWTYIGYAMVLYLAGLQGISRDLYEAADIDGATGLQRFRAITVPLLKPTSFLIAITLIIASFQVFASVQVMTDGGPMQSTTVLALYIYRQAFEFRDMSYGATISWVLFLVIFVVTMIQWRTQKKWQNQF</sequence>
<evidence type="ECO:0000256" key="5">
    <source>
        <dbReference type="ARBA" id="ARBA00022989"/>
    </source>
</evidence>